<evidence type="ECO:0008006" key="3">
    <source>
        <dbReference type="Google" id="ProtNLM"/>
    </source>
</evidence>
<dbReference type="Proteomes" id="UP000320390">
    <property type="component" value="Chromosome"/>
</dbReference>
<sequence>MGVHPSPRPPDPGRRVKVLLLNGFDRCGSSLIGGLLARHPDAAYFFQPFNRTEVHASQHEVWPPEEAHPATERFLSEFLAGRVDRDFLGADLFERHSTAAAPRLDGLNVIKETKVHFKSTWIQRRFPSIALRGIWRNPRGILCSLLRNGFASSWYGKPAFEAISATVRRTPELAAYLPLLEESLEPYEEVALVIAARTHLFGATIPPEHWISYEELLLDCDRVLNELIEPFGLAPFHFEPHLHRDHNVSGSPSQGADLWRTFFSDRQLERLEDLFAPLEVAMRCRNDAAAVTAGAPTSGGFFE</sequence>
<evidence type="ECO:0000313" key="1">
    <source>
        <dbReference type="EMBL" id="QDV05754.1"/>
    </source>
</evidence>
<dbReference type="InterPro" id="IPR027417">
    <property type="entry name" value="P-loop_NTPase"/>
</dbReference>
<dbReference type="EMBL" id="CP036434">
    <property type="protein sequence ID" value="QDV05754.1"/>
    <property type="molecule type" value="Genomic_DNA"/>
</dbReference>
<keyword evidence="2" id="KW-1185">Reference proteome</keyword>
<gene>
    <name evidence="1" type="ORF">Poly30_12560</name>
</gene>
<accession>A0A518ENT9</accession>
<name>A0A518ENT9_9BACT</name>
<organism evidence="1 2">
    <name type="scientific">Saltatorellus ferox</name>
    <dbReference type="NCBI Taxonomy" id="2528018"/>
    <lineage>
        <taxon>Bacteria</taxon>
        <taxon>Pseudomonadati</taxon>
        <taxon>Planctomycetota</taxon>
        <taxon>Planctomycetia</taxon>
        <taxon>Planctomycetia incertae sedis</taxon>
        <taxon>Saltatorellus</taxon>
    </lineage>
</organism>
<proteinExistence type="predicted"/>
<reference evidence="1 2" key="1">
    <citation type="submission" date="2019-02" db="EMBL/GenBank/DDBJ databases">
        <title>Deep-cultivation of Planctomycetes and their phenomic and genomic characterization uncovers novel biology.</title>
        <authorList>
            <person name="Wiegand S."/>
            <person name="Jogler M."/>
            <person name="Boedeker C."/>
            <person name="Pinto D."/>
            <person name="Vollmers J."/>
            <person name="Rivas-Marin E."/>
            <person name="Kohn T."/>
            <person name="Peeters S.H."/>
            <person name="Heuer A."/>
            <person name="Rast P."/>
            <person name="Oberbeckmann S."/>
            <person name="Bunk B."/>
            <person name="Jeske O."/>
            <person name="Meyerdierks A."/>
            <person name="Storesund J.E."/>
            <person name="Kallscheuer N."/>
            <person name="Luecker S."/>
            <person name="Lage O.M."/>
            <person name="Pohl T."/>
            <person name="Merkel B.J."/>
            <person name="Hornburger P."/>
            <person name="Mueller R.-W."/>
            <person name="Bruemmer F."/>
            <person name="Labrenz M."/>
            <person name="Spormann A.M."/>
            <person name="Op den Camp H."/>
            <person name="Overmann J."/>
            <person name="Amann R."/>
            <person name="Jetten M.S.M."/>
            <person name="Mascher T."/>
            <person name="Medema M.H."/>
            <person name="Devos D.P."/>
            <person name="Kaster A.-K."/>
            <person name="Ovreas L."/>
            <person name="Rohde M."/>
            <person name="Galperin M.Y."/>
            <person name="Jogler C."/>
        </authorList>
    </citation>
    <scope>NUCLEOTIDE SEQUENCE [LARGE SCALE GENOMIC DNA]</scope>
    <source>
        <strain evidence="1 2">Poly30</strain>
    </source>
</reference>
<dbReference type="SUPFAM" id="SSF52540">
    <property type="entry name" value="P-loop containing nucleoside triphosphate hydrolases"/>
    <property type="match status" value="1"/>
</dbReference>
<protein>
    <recommendedName>
        <fullName evidence="3">Sulfotransferase family protein</fullName>
    </recommendedName>
</protein>
<dbReference type="AlphaFoldDB" id="A0A518ENT9"/>
<evidence type="ECO:0000313" key="2">
    <source>
        <dbReference type="Proteomes" id="UP000320390"/>
    </source>
</evidence>
<dbReference type="Gene3D" id="3.40.50.300">
    <property type="entry name" value="P-loop containing nucleotide triphosphate hydrolases"/>
    <property type="match status" value="1"/>
</dbReference>